<dbReference type="Pfam" id="PF02706">
    <property type="entry name" value="Wzz"/>
    <property type="match status" value="1"/>
</dbReference>
<dbReference type="EMBL" id="BSYJ01000004">
    <property type="protein sequence ID" value="GMG87739.1"/>
    <property type="molecule type" value="Genomic_DNA"/>
</dbReference>
<evidence type="ECO:0000256" key="10">
    <source>
        <dbReference type="ARBA" id="ARBA00022777"/>
    </source>
</evidence>
<keyword evidence="6" id="KW-0997">Cell inner membrane</keyword>
<evidence type="ECO:0000256" key="9">
    <source>
        <dbReference type="ARBA" id="ARBA00022741"/>
    </source>
</evidence>
<keyword evidence="10" id="KW-0418">Kinase</keyword>
<gene>
    <name evidence="20" type="primary">vpsO</name>
    <name evidence="20" type="ORF">MNKW57_20600</name>
</gene>
<keyword evidence="14" id="KW-0829">Tyrosine-protein kinase</keyword>
<comment type="similarity">
    <text evidence="3">Belongs to the etk/wzc family.</text>
</comment>
<evidence type="ECO:0000256" key="12">
    <source>
        <dbReference type="ARBA" id="ARBA00022989"/>
    </source>
</evidence>
<dbReference type="InterPro" id="IPR025669">
    <property type="entry name" value="AAA_dom"/>
</dbReference>
<keyword evidence="8 16" id="KW-0812">Transmembrane</keyword>
<dbReference type="SUPFAM" id="SSF52540">
    <property type="entry name" value="P-loop containing nucleoside triphosphate hydrolases"/>
    <property type="match status" value="1"/>
</dbReference>
<dbReference type="CDD" id="cd05387">
    <property type="entry name" value="BY-kinase"/>
    <property type="match status" value="1"/>
</dbReference>
<dbReference type="Pfam" id="PF13807">
    <property type="entry name" value="GNVR"/>
    <property type="match status" value="1"/>
</dbReference>
<comment type="similarity">
    <text evidence="2">Belongs to the CpsD/CapB family.</text>
</comment>
<dbReference type="InterPro" id="IPR027417">
    <property type="entry name" value="P-loop_NTPase"/>
</dbReference>
<name>A0ABQ6M0A0_9GAMM</name>
<keyword evidence="5" id="KW-1003">Cell membrane</keyword>
<evidence type="ECO:0000256" key="1">
    <source>
        <dbReference type="ARBA" id="ARBA00004429"/>
    </source>
</evidence>
<comment type="subcellular location">
    <subcellularLocation>
        <location evidence="1">Cell inner membrane</location>
        <topology evidence="1">Multi-pass membrane protein</topology>
    </subcellularLocation>
</comment>
<evidence type="ECO:0000256" key="4">
    <source>
        <dbReference type="ARBA" id="ARBA00011903"/>
    </source>
</evidence>
<feature type="domain" description="AAA" evidence="18">
    <location>
        <begin position="542"/>
        <end position="685"/>
    </location>
</feature>
<dbReference type="RefSeq" id="WP_285764359.1">
    <property type="nucleotide sequence ID" value="NZ_BSYJ01000004.1"/>
</dbReference>
<feature type="transmembrane region" description="Helical" evidence="16">
    <location>
        <begin position="37"/>
        <end position="55"/>
    </location>
</feature>
<dbReference type="InterPro" id="IPR050445">
    <property type="entry name" value="Bact_polysacc_biosynth/exp"/>
</dbReference>
<evidence type="ECO:0000256" key="3">
    <source>
        <dbReference type="ARBA" id="ARBA00008883"/>
    </source>
</evidence>
<evidence type="ECO:0000256" key="7">
    <source>
        <dbReference type="ARBA" id="ARBA00022679"/>
    </source>
</evidence>
<comment type="catalytic activity">
    <reaction evidence="15">
        <text>L-tyrosyl-[protein] + ATP = O-phospho-L-tyrosyl-[protein] + ADP + H(+)</text>
        <dbReference type="Rhea" id="RHEA:10596"/>
        <dbReference type="Rhea" id="RHEA-COMP:10136"/>
        <dbReference type="Rhea" id="RHEA-COMP:20101"/>
        <dbReference type="ChEBI" id="CHEBI:15378"/>
        <dbReference type="ChEBI" id="CHEBI:30616"/>
        <dbReference type="ChEBI" id="CHEBI:46858"/>
        <dbReference type="ChEBI" id="CHEBI:61978"/>
        <dbReference type="ChEBI" id="CHEBI:456216"/>
        <dbReference type="EC" id="2.7.10.2"/>
    </reaction>
</comment>
<evidence type="ECO:0000313" key="20">
    <source>
        <dbReference type="EMBL" id="GMG87739.1"/>
    </source>
</evidence>
<evidence type="ECO:0000259" key="17">
    <source>
        <dbReference type="Pfam" id="PF02706"/>
    </source>
</evidence>
<keyword evidence="13 16" id="KW-0472">Membrane</keyword>
<dbReference type="Proteomes" id="UP001224392">
    <property type="component" value="Unassembled WGS sequence"/>
</dbReference>
<dbReference type="InterPro" id="IPR003856">
    <property type="entry name" value="LPS_length_determ_N"/>
</dbReference>
<reference evidence="20 21" key="1">
    <citation type="submission" date="2023-04" db="EMBL/GenBank/DDBJ databases">
        <title>Marinobulbifer ophiurae gen. nov., sp. Nov., isolate from tissue of brittle star Ophioplocus japonicus.</title>
        <authorList>
            <person name="Kawano K."/>
            <person name="Sawayama S."/>
            <person name="Nakagawa S."/>
        </authorList>
    </citation>
    <scope>NUCLEOTIDE SEQUENCE [LARGE SCALE GENOMIC DNA]</scope>
    <source>
        <strain evidence="20 21">NKW57</strain>
    </source>
</reference>
<dbReference type="NCBIfam" id="TIGR01007">
    <property type="entry name" value="eps_fam"/>
    <property type="match status" value="1"/>
</dbReference>
<accession>A0ABQ6M0A0</accession>
<proteinExistence type="inferred from homology"/>
<evidence type="ECO:0000259" key="19">
    <source>
        <dbReference type="Pfam" id="PF13807"/>
    </source>
</evidence>
<evidence type="ECO:0000256" key="11">
    <source>
        <dbReference type="ARBA" id="ARBA00022840"/>
    </source>
</evidence>
<evidence type="ECO:0000256" key="5">
    <source>
        <dbReference type="ARBA" id="ARBA00022475"/>
    </source>
</evidence>
<dbReference type="InterPro" id="IPR005702">
    <property type="entry name" value="Wzc-like_C"/>
</dbReference>
<evidence type="ECO:0000256" key="15">
    <source>
        <dbReference type="ARBA" id="ARBA00051245"/>
    </source>
</evidence>
<dbReference type="PANTHER" id="PTHR32309">
    <property type="entry name" value="TYROSINE-PROTEIN KINASE"/>
    <property type="match status" value="1"/>
</dbReference>
<dbReference type="InterPro" id="IPR032807">
    <property type="entry name" value="GNVR"/>
</dbReference>
<evidence type="ECO:0000256" key="6">
    <source>
        <dbReference type="ARBA" id="ARBA00022519"/>
    </source>
</evidence>
<comment type="caution">
    <text evidence="20">The sequence shown here is derived from an EMBL/GenBank/DDBJ whole genome shotgun (WGS) entry which is preliminary data.</text>
</comment>
<evidence type="ECO:0000256" key="2">
    <source>
        <dbReference type="ARBA" id="ARBA00007316"/>
    </source>
</evidence>
<evidence type="ECO:0000256" key="16">
    <source>
        <dbReference type="SAM" id="Phobius"/>
    </source>
</evidence>
<dbReference type="PANTHER" id="PTHR32309:SF13">
    <property type="entry name" value="FERRIC ENTEROBACTIN TRANSPORT PROTEIN FEPE"/>
    <property type="match status" value="1"/>
</dbReference>
<evidence type="ECO:0000256" key="13">
    <source>
        <dbReference type="ARBA" id="ARBA00023136"/>
    </source>
</evidence>
<keyword evidence="11" id="KW-0067">ATP-binding</keyword>
<feature type="domain" description="Tyrosine-protein kinase G-rich" evidence="19">
    <location>
        <begin position="400"/>
        <end position="470"/>
    </location>
</feature>
<protein>
    <recommendedName>
        <fullName evidence="4">non-specific protein-tyrosine kinase</fullName>
        <ecNumber evidence="4">2.7.10.2</ecNumber>
    </recommendedName>
</protein>
<evidence type="ECO:0000259" key="18">
    <source>
        <dbReference type="Pfam" id="PF13614"/>
    </source>
</evidence>
<dbReference type="Gene3D" id="3.40.50.300">
    <property type="entry name" value="P-loop containing nucleotide triphosphate hydrolases"/>
    <property type="match status" value="1"/>
</dbReference>
<organism evidence="20 21">
    <name type="scientific">Biformimicrobium ophioploci</name>
    <dbReference type="NCBI Taxonomy" id="3036711"/>
    <lineage>
        <taxon>Bacteria</taxon>
        <taxon>Pseudomonadati</taxon>
        <taxon>Pseudomonadota</taxon>
        <taxon>Gammaproteobacteria</taxon>
        <taxon>Cellvibrionales</taxon>
        <taxon>Microbulbiferaceae</taxon>
        <taxon>Biformimicrobium</taxon>
    </lineage>
</organism>
<dbReference type="Pfam" id="PF13614">
    <property type="entry name" value="AAA_31"/>
    <property type="match status" value="1"/>
</dbReference>
<sequence length="747" mass="82761">MDNSEYKDHVVNTQTDDVSGIDIRQISRIVLAQKWKILLFVALMTALSAVIVSDLPDRYEATSTILVEFQSANPVNIENVYDPDSRRREYLRTQYAMLRSRQVGERVVDKLSLASHPEFLGNQNDGIINRIKSVLGLSTDLSPGPGTGMSQDQVDRLRKQAAVSQFMANLNIDPIPNSQLVNIQYESHYPELSAEIANAIASAYIDSHLDIRNEVTWEATQWMNSRIGELRTKLEASEIALADFKERENLVDLSGVQGLTSQEINGISAQLLDERRRQQGLEALRRQIESKNSDPRKLAEVPDIFNHVQIQSVKSAELGAARQVSELSLRYGPKHPRMIAAHEQLKTAQNNLRSAIHSLVNTIKNDDQTVRANVQSLEELLQKTKGDYQVVSRKEGRYAQLKREVELNEELYNIFLTRLEQTNATADFQKANARITDPAVVPTSASFPARKLTVAATAIGSALLAALMVIGLDLLNQHVRSPAEIEQKLNQRVIGIIPVTPQTRSGKLDLRTYFDSSQFGFSESIRTLRTSLVMSHIEGQGKIIGVTSSIPGEGKSAIATNLAFSLGQLENVLLIDTDMRRPTLAREFSLTDDVRGLSNLINGSSLSECIYRDEESGIDIMPAGPLPDNPQELLGAPRFGEALASLSNHYDRIILDTPPSQVVSDALIVSRLADAMLYVVKADAIKLRTVKGGINRLLEFGAHIDGVVLNQVDTSENSAYYDDYYGFYGEEYRYDDTTPGAAGRAAS</sequence>
<evidence type="ECO:0000313" key="21">
    <source>
        <dbReference type="Proteomes" id="UP001224392"/>
    </source>
</evidence>
<keyword evidence="12 16" id="KW-1133">Transmembrane helix</keyword>
<evidence type="ECO:0000256" key="14">
    <source>
        <dbReference type="ARBA" id="ARBA00023137"/>
    </source>
</evidence>
<keyword evidence="7" id="KW-0808">Transferase</keyword>
<dbReference type="EC" id="2.7.10.2" evidence="4"/>
<feature type="domain" description="Polysaccharide chain length determinant N-terminal" evidence="17">
    <location>
        <begin position="21"/>
        <end position="111"/>
    </location>
</feature>
<keyword evidence="21" id="KW-1185">Reference proteome</keyword>
<keyword evidence="9" id="KW-0547">Nucleotide-binding</keyword>
<evidence type="ECO:0000256" key="8">
    <source>
        <dbReference type="ARBA" id="ARBA00022692"/>
    </source>
</evidence>